<reference evidence="3 4" key="1">
    <citation type="submission" date="2024-11" db="EMBL/GenBank/DDBJ databases">
        <title>A near-complete genome assembly of Cinchona calisaya.</title>
        <authorList>
            <person name="Lian D.C."/>
            <person name="Zhao X.W."/>
            <person name="Wei L."/>
        </authorList>
    </citation>
    <scope>NUCLEOTIDE SEQUENCE [LARGE SCALE GENOMIC DNA]</scope>
    <source>
        <tissue evidence="3">Nenye</tissue>
    </source>
</reference>
<evidence type="ECO:0000259" key="2">
    <source>
        <dbReference type="Pfam" id="PF11926"/>
    </source>
</evidence>
<name>A0ABD2YKL1_9GENT</name>
<organism evidence="3 4">
    <name type="scientific">Cinchona calisaya</name>
    <dbReference type="NCBI Taxonomy" id="153742"/>
    <lineage>
        <taxon>Eukaryota</taxon>
        <taxon>Viridiplantae</taxon>
        <taxon>Streptophyta</taxon>
        <taxon>Embryophyta</taxon>
        <taxon>Tracheophyta</taxon>
        <taxon>Spermatophyta</taxon>
        <taxon>Magnoliopsida</taxon>
        <taxon>eudicotyledons</taxon>
        <taxon>Gunneridae</taxon>
        <taxon>Pentapetalae</taxon>
        <taxon>asterids</taxon>
        <taxon>lamiids</taxon>
        <taxon>Gentianales</taxon>
        <taxon>Rubiaceae</taxon>
        <taxon>Cinchonoideae</taxon>
        <taxon>Cinchoneae</taxon>
        <taxon>Cinchona</taxon>
    </lineage>
</organism>
<dbReference type="AlphaFoldDB" id="A0ABD2YKL1"/>
<accession>A0ABD2YKL1</accession>
<dbReference type="Pfam" id="PF11926">
    <property type="entry name" value="DUF3444"/>
    <property type="match status" value="1"/>
</dbReference>
<feature type="domain" description="DUF3444" evidence="2">
    <location>
        <begin position="10"/>
        <end position="106"/>
    </location>
</feature>
<feature type="region of interest" description="Disordered" evidence="1">
    <location>
        <begin position="100"/>
        <end position="128"/>
    </location>
</feature>
<evidence type="ECO:0000256" key="1">
    <source>
        <dbReference type="SAM" id="MobiDB-lite"/>
    </source>
</evidence>
<sequence length="128" mass="14687">MSCKNYFIPFHIYPVKGEIWALYMDCNIATWASNPVNYKNCKYEIVEVLDTDDSTGSTSIAYLDKMVGFVSLFQQRRPNENDSFVINRSDIFRFSHKVPSFKKTGDSKRQGVPEGSFELDPKALPDDL</sequence>
<dbReference type="PANTHER" id="PTHR45089">
    <property type="entry name" value="DNAJ HEAT SHOCK AMINO-TERMINAL DOMAIN PROTEIN-RELATED"/>
    <property type="match status" value="1"/>
</dbReference>
<dbReference type="PANTHER" id="PTHR45089:SF57">
    <property type="entry name" value="DNAJ HEAT SHOCK N-TERMINAL DOMAIN-CONTAINING PROTEIN"/>
    <property type="match status" value="1"/>
</dbReference>
<proteinExistence type="predicted"/>
<gene>
    <name evidence="3" type="ORF">ACH5RR_033309</name>
</gene>
<evidence type="ECO:0000313" key="4">
    <source>
        <dbReference type="Proteomes" id="UP001630127"/>
    </source>
</evidence>
<evidence type="ECO:0000313" key="3">
    <source>
        <dbReference type="EMBL" id="KAL3507927.1"/>
    </source>
</evidence>
<dbReference type="EMBL" id="JBJUIK010000013">
    <property type="protein sequence ID" value="KAL3507927.1"/>
    <property type="molecule type" value="Genomic_DNA"/>
</dbReference>
<feature type="compositionally biased region" description="Basic and acidic residues" evidence="1">
    <location>
        <begin position="119"/>
        <end position="128"/>
    </location>
</feature>
<dbReference type="InterPro" id="IPR024593">
    <property type="entry name" value="DUF3444"/>
</dbReference>
<dbReference type="Proteomes" id="UP001630127">
    <property type="component" value="Unassembled WGS sequence"/>
</dbReference>
<protein>
    <recommendedName>
        <fullName evidence="2">DUF3444 domain-containing protein</fullName>
    </recommendedName>
</protein>
<comment type="caution">
    <text evidence="3">The sequence shown here is derived from an EMBL/GenBank/DDBJ whole genome shotgun (WGS) entry which is preliminary data.</text>
</comment>
<keyword evidence="4" id="KW-1185">Reference proteome</keyword>